<keyword evidence="4" id="KW-0472">Membrane</keyword>
<dbReference type="InterPro" id="IPR010652">
    <property type="entry name" value="DUF1232"/>
</dbReference>
<dbReference type="EMBL" id="QORK01000065">
    <property type="protein sequence ID" value="TFF73958.1"/>
    <property type="molecule type" value="Genomic_DNA"/>
</dbReference>
<evidence type="ECO:0000256" key="4">
    <source>
        <dbReference type="ARBA" id="ARBA00023136"/>
    </source>
</evidence>
<dbReference type="Pfam" id="PF06803">
    <property type="entry name" value="DUF1232"/>
    <property type="match status" value="1"/>
</dbReference>
<evidence type="ECO:0000259" key="5">
    <source>
        <dbReference type="Pfam" id="PF06803"/>
    </source>
</evidence>
<dbReference type="GO" id="GO:0012505">
    <property type="term" value="C:endomembrane system"/>
    <property type="evidence" value="ECO:0007669"/>
    <property type="project" value="UniProtKB-SubCell"/>
</dbReference>
<dbReference type="OrthoDB" id="9804184at2"/>
<comment type="caution">
    <text evidence="7">The sequence shown here is derived from an EMBL/GenBank/DDBJ whole genome shotgun (WGS) entry which is preliminary data.</text>
</comment>
<evidence type="ECO:0000256" key="3">
    <source>
        <dbReference type="ARBA" id="ARBA00022989"/>
    </source>
</evidence>
<dbReference type="AlphaFoldDB" id="A0A5F0K412"/>
<dbReference type="InterPro" id="IPR016983">
    <property type="entry name" value="UCP031804"/>
</dbReference>
<evidence type="ECO:0000313" key="6">
    <source>
        <dbReference type="EMBL" id="TFF70888.1"/>
    </source>
</evidence>
<keyword evidence="2" id="KW-0812">Transmembrane</keyword>
<dbReference type="RefSeq" id="WP_029304363.1">
    <property type="nucleotide sequence ID" value="NZ_QORJ01000063.1"/>
</dbReference>
<dbReference type="EMBL" id="QORL01000065">
    <property type="protein sequence ID" value="TFF70888.1"/>
    <property type="molecule type" value="Genomic_DNA"/>
</dbReference>
<comment type="subcellular location">
    <subcellularLocation>
        <location evidence="1">Endomembrane system</location>
        <topology evidence="1">Multi-pass membrane protein</topology>
    </subcellularLocation>
</comment>
<keyword evidence="3" id="KW-1133">Transmembrane helix</keyword>
<sequence>MTEINRSSLLAKLKHIKGMKLLVEQAVLLYLLMADEQTPVWVKTIVVSALAYLLCPVDAVPDFIPGVGLTDDLGVISGAIASLGSHIHQGHRSKAADFFK</sequence>
<evidence type="ECO:0000256" key="2">
    <source>
        <dbReference type="ARBA" id="ARBA00022692"/>
    </source>
</evidence>
<evidence type="ECO:0000256" key="1">
    <source>
        <dbReference type="ARBA" id="ARBA00004127"/>
    </source>
</evidence>
<organism evidence="7 9">
    <name type="scientific">Aeromonas taiwanensis</name>
    <dbReference type="NCBI Taxonomy" id="633417"/>
    <lineage>
        <taxon>Bacteria</taxon>
        <taxon>Pseudomonadati</taxon>
        <taxon>Pseudomonadota</taxon>
        <taxon>Gammaproteobacteria</taxon>
        <taxon>Aeromonadales</taxon>
        <taxon>Aeromonadaceae</taxon>
        <taxon>Aeromonas</taxon>
    </lineage>
</organism>
<proteinExistence type="predicted"/>
<gene>
    <name evidence="6" type="ORF">DRM93_20755</name>
    <name evidence="7" type="ORF">DRM94_20755</name>
</gene>
<feature type="domain" description="DUF1232" evidence="5">
    <location>
        <begin position="42"/>
        <end position="77"/>
    </location>
</feature>
<evidence type="ECO:0000313" key="8">
    <source>
        <dbReference type="Proteomes" id="UP000297720"/>
    </source>
</evidence>
<accession>A0A5F0K412</accession>
<dbReference type="PIRSF" id="PIRSF031804">
    <property type="entry name" value="UCP031804"/>
    <property type="match status" value="1"/>
</dbReference>
<name>A0A5F0K412_9GAMM</name>
<protein>
    <submittedName>
        <fullName evidence="7">DUF1232 domain-containing protein</fullName>
    </submittedName>
</protein>
<dbReference type="Proteomes" id="UP000297720">
    <property type="component" value="Unassembled WGS sequence"/>
</dbReference>
<dbReference type="Proteomes" id="UP000297914">
    <property type="component" value="Unassembled WGS sequence"/>
</dbReference>
<reference evidence="7 9" key="1">
    <citation type="submission" date="2018-06" db="EMBL/GenBank/DDBJ databases">
        <title>Occurrence of a novel blaKPC-2- and qnrS2- harbouring IncP6 plasmid from Aeromonas taiwanensis isolates recovered from the river sediments.</title>
        <authorList>
            <person name="Zheng B."/>
            <person name="Yu X."/>
            <person name="Xiao Y."/>
        </authorList>
    </citation>
    <scope>NUCLEOTIDE SEQUENCE [LARGE SCALE GENOMIC DNA]</scope>
    <source>
        <strain evidence="6 8">1713</strain>
        <strain evidence="7 9">198</strain>
    </source>
</reference>
<keyword evidence="8" id="KW-1185">Reference proteome</keyword>
<evidence type="ECO:0000313" key="7">
    <source>
        <dbReference type="EMBL" id="TFF73958.1"/>
    </source>
</evidence>
<evidence type="ECO:0000313" key="9">
    <source>
        <dbReference type="Proteomes" id="UP000297914"/>
    </source>
</evidence>